<evidence type="ECO:0000313" key="7">
    <source>
        <dbReference type="Proteomes" id="UP000032141"/>
    </source>
</evidence>
<evidence type="ECO:0000256" key="1">
    <source>
        <dbReference type="ARBA" id="ARBA00005234"/>
    </source>
</evidence>
<sequence>MAWFSSAYQLPKLLCTRKEKYQKVRVRHMIVKAMEDRYPKWGEDKPPDDLDNMIVDILNDQLNDKFWDLNDKFWDVVPLTKCQKRKTQVSAPSVPERVDTSPSTKRRKEKETAPEMEESHTDMPINNSIIQKLVEAVNNLSGRVETMDVSVAERVTKTLEASVQAQVEARMALFETEMKNKMAILEEDINVLKGKDEEKVTSNAGNSKAHEDDDACSNTMTKKGSVDGLPIQRVVKKEKMINKTMLGKKVKIEKPFSIPQLNDQSISTEDWENHLKWQKSVKCRLALEALASSLEEPTRKRKTKLTKTQVFPYVRNSTVKRIVSGKTVSKESYDPLAKVAPEKLKKVLDFIKSDLEDAESGYGDRMSIMNKSILIVVFVMSQHMAAAMHMFHRRSIQSQSPYYSPRIAFLDRWFVNSWVNDYKKYDETNELPEHFSMAFNGEYPAEFVTGKKWLKDVDSLFLCHHVNGDHWVALHIDLQKEVIHVYDSIRTWVPDKKMQEECMPFTKMLPALLNKMVDPKLRTKPDKQFTYCLSDQIIPAMRLKMAAEIYDEVAMED</sequence>
<comment type="similarity">
    <text evidence="1">Belongs to the peptidase C48 family.</text>
</comment>
<accession>A0A0D3E8L9</accession>
<dbReference type="Gene3D" id="3.40.395.10">
    <property type="entry name" value="Adenoviral Proteinase, Chain A"/>
    <property type="match status" value="1"/>
</dbReference>
<feature type="compositionally biased region" description="Basic and acidic residues" evidence="4">
    <location>
        <begin position="109"/>
        <end position="121"/>
    </location>
</feature>
<reference evidence="6" key="2">
    <citation type="submission" date="2015-03" db="UniProtKB">
        <authorList>
            <consortium name="EnsemblPlants"/>
        </authorList>
    </citation>
    <scope>IDENTIFICATION</scope>
</reference>
<dbReference type="AlphaFoldDB" id="A0A0D3E8L9"/>
<evidence type="ECO:0000313" key="6">
    <source>
        <dbReference type="EnsemblPlants" id="Bo9g084260.1"/>
    </source>
</evidence>
<feature type="region of interest" description="Disordered" evidence="4">
    <location>
        <begin position="85"/>
        <end position="121"/>
    </location>
</feature>
<dbReference type="Pfam" id="PF02902">
    <property type="entry name" value="Peptidase_C48"/>
    <property type="match status" value="1"/>
</dbReference>
<feature type="domain" description="Ubiquitin-like protease family profile" evidence="5">
    <location>
        <begin position="348"/>
        <end position="513"/>
    </location>
</feature>
<evidence type="ECO:0000259" key="5">
    <source>
        <dbReference type="PROSITE" id="PS50600"/>
    </source>
</evidence>
<name>A0A0D3E8L9_BRAOL</name>
<dbReference type="InterPro" id="IPR003653">
    <property type="entry name" value="Peptidase_C48_C"/>
</dbReference>
<reference evidence="6 7" key="1">
    <citation type="journal article" date="2014" name="Genome Biol.">
        <title>Transcriptome and methylome profiling reveals relics of genome dominance in the mesopolyploid Brassica oleracea.</title>
        <authorList>
            <person name="Parkin I.A."/>
            <person name="Koh C."/>
            <person name="Tang H."/>
            <person name="Robinson S.J."/>
            <person name="Kagale S."/>
            <person name="Clarke W.E."/>
            <person name="Town C.D."/>
            <person name="Nixon J."/>
            <person name="Krishnakumar V."/>
            <person name="Bidwell S.L."/>
            <person name="Denoeud F."/>
            <person name="Belcram H."/>
            <person name="Links M.G."/>
            <person name="Just J."/>
            <person name="Clarke C."/>
            <person name="Bender T."/>
            <person name="Huebert T."/>
            <person name="Mason A.S."/>
            <person name="Pires J.C."/>
            <person name="Barker G."/>
            <person name="Moore J."/>
            <person name="Walley P.G."/>
            <person name="Manoli S."/>
            <person name="Batley J."/>
            <person name="Edwards D."/>
            <person name="Nelson M.N."/>
            <person name="Wang X."/>
            <person name="Paterson A.H."/>
            <person name="King G."/>
            <person name="Bancroft I."/>
            <person name="Chalhoub B."/>
            <person name="Sharpe A.G."/>
        </authorList>
    </citation>
    <scope>NUCLEOTIDE SEQUENCE</scope>
    <source>
        <strain evidence="6 7">cv. TO1000</strain>
    </source>
</reference>
<feature type="region of interest" description="Disordered" evidence="4">
    <location>
        <begin position="197"/>
        <end position="221"/>
    </location>
</feature>
<protein>
    <recommendedName>
        <fullName evidence="5">Ubiquitin-like protease family profile domain-containing protein</fullName>
    </recommendedName>
</protein>
<dbReference type="Proteomes" id="UP000032141">
    <property type="component" value="Chromosome C9"/>
</dbReference>
<organism evidence="6 7">
    <name type="scientific">Brassica oleracea var. oleracea</name>
    <dbReference type="NCBI Taxonomy" id="109376"/>
    <lineage>
        <taxon>Eukaryota</taxon>
        <taxon>Viridiplantae</taxon>
        <taxon>Streptophyta</taxon>
        <taxon>Embryophyta</taxon>
        <taxon>Tracheophyta</taxon>
        <taxon>Spermatophyta</taxon>
        <taxon>Magnoliopsida</taxon>
        <taxon>eudicotyledons</taxon>
        <taxon>Gunneridae</taxon>
        <taxon>Pentapetalae</taxon>
        <taxon>rosids</taxon>
        <taxon>malvids</taxon>
        <taxon>Brassicales</taxon>
        <taxon>Brassicaceae</taxon>
        <taxon>Brassiceae</taxon>
        <taxon>Brassica</taxon>
    </lineage>
</organism>
<dbReference type="Gramene" id="Bo9g084260.1">
    <property type="protein sequence ID" value="Bo9g084260.1"/>
    <property type="gene ID" value="Bo9g084260"/>
</dbReference>
<proteinExistence type="inferred from homology"/>
<dbReference type="InterPro" id="IPR038765">
    <property type="entry name" value="Papain-like_cys_pep_sf"/>
</dbReference>
<dbReference type="GO" id="GO:0006508">
    <property type="term" value="P:proteolysis"/>
    <property type="evidence" value="ECO:0007669"/>
    <property type="project" value="UniProtKB-KW"/>
</dbReference>
<keyword evidence="3" id="KW-0378">Hydrolase</keyword>
<keyword evidence="7" id="KW-1185">Reference proteome</keyword>
<evidence type="ECO:0000256" key="4">
    <source>
        <dbReference type="SAM" id="MobiDB-lite"/>
    </source>
</evidence>
<evidence type="ECO:0000256" key="3">
    <source>
        <dbReference type="ARBA" id="ARBA00022801"/>
    </source>
</evidence>
<dbReference type="HOGENOM" id="CLU_520111_0_0_1"/>
<dbReference type="OMA" id="KMINKTM"/>
<evidence type="ECO:0000256" key="2">
    <source>
        <dbReference type="ARBA" id="ARBA00022670"/>
    </source>
</evidence>
<dbReference type="PROSITE" id="PS50600">
    <property type="entry name" value="ULP_PROTEASE"/>
    <property type="match status" value="1"/>
</dbReference>
<dbReference type="EnsemblPlants" id="Bo9g084260.1">
    <property type="protein sequence ID" value="Bo9g084260.1"/>
    <property type="gene ID" value="Bo9g084260"/>
</dbReference>
<keyword evidence="2" id="KW-0645">Protease</keyword>
<dbReference type="GO" id="GO:0008234">
    <property type="term" value="F:cysteine-type peptidase activity"/>
    <property type="evidence" value="ECO:0007669"/>
    <property type="project" value="InterPro"/>
</dbReference>
<dbReference type="SUPFAM" id="SSF54001">
    <property type="entry name" value="Cysteine proteinases"/>
    <property type="match status" value="1"/>
</dbReference>